<proteinExistence type="predicted"/>
<keyword evidence="1" id="KW-0812">Transmembrane</keyword>
<feature type="transmembrane region" description="Helical" evidence="1">
    <location>
        <begin position="162"/>
        <end position="183"/>
    </location>
</feature>
<evidence type="ECO:0000313" key="2">
    <source>
        <dbReference type="EMBL" id="ALX35653.1"/>
    </source>
</evidence>
<feature type="transmembrane region" description="Helical" evidence="1">
    <location>
        <begin position="294"/>
        <end position="312"/>
    </location>
</feature>
<keyword evidence="1" id="KW-0472">Membrane</keyword>
<protein>
    <submittedName>
        <fullName evidence="2">Protein E9B-9C</fullName>
    </submittedName>
</protein>
<reference evidence="2" key="1">
    <citation type="submission" date="2015-11" db="EMBL/GenBank/DDBJ databases">
        <title>Detection of multiple elephant endotheliotropic herpesviruses.</title>
        <authorList>
            <person name="Long S.Y."/>
            <person name="Heaggans S.Y."/>
            <person name="Hayward G.S."/>
        </authorList>
    </citation>
    <scope>NUCLEOTIDE SEQUENCE</scope>
    <source>
        <strain evidence="2">North American NAP22</strain>
    </source>
</reference>
<organism evidence="2">
    <name type="scientific">Elephant endotheliotropic herpesvirus 4A</name>
    <dbReference type="NCBI Taxonomy" id="1756184"/>
    <lineage>
        <taxon>Viruses</taxon>
        <taxon>Duplodnaviria</taxon>
        <taxon>Heunggongvirae</taxon>
        <taxon>Peploviricota</taxon>
        <taxon>Herviviricetes</taxon>
        <taxon>Herpesvirales</taxon>
        <taxon>Orthoherpesviridae</taxon>
        <taxon>Betaherpesvirinae</taxon>
        <taxon>Proboscivirus</taxon>
        <taxon>Elephant endotheliotropic herpesvirus 4</taxon>
    </lineage>
</organism>
<gene>
    <name evidence="2" type="primary">E9B-9C</name>
</gene>
<sequence>MPHAHPSSVVVLALWFFFCLNDCIKVKDYSMYTMENLTELVNKQRLSCHYIPLHDIGERLEVELIDLYLQTCVTSKKGMYMFYSSIRKDVYVDIYVTEILGTILFLMILLCICSFNYKKGKLKIYLTDFAISVYAIYLYINFNIYHKNNLNKFHTDLTYQVLYYFCFVLGIICFTLIIYAKCVTIKRDSIFWYMRCVHTLSRRWIPFLIVYIWCLDTNMCRTVTQYHYDGGIRICEESVLYVILFCEFFVISESLDYFLNIKISKYIIIISIIYIIIFYNNNKIVLCVADTDPIPYYSSSVIYIQVVMYVLTKTITYK</sequence>
<feature type="transmembrane region" description="Helical" evidence="1">
    <location>
        <begin position="238"/>
        <end position="259"/>
    </location>
</feature>
<feature type="transmembrane region" description="Helical" evidence="1">
    <location>
        <begin position="94"/>
        <end position="117"/>
    </location>
</feature>
<evidence type="ECO:0000256" key="1">
    <source>
        <dbReference type="SAM" id="Phobius"/>
    </source>
</evidence>
<name>A0A0U4EE89_9BETA</name>
<keyword evidence="1" id="KW-1133">Transmembrane helix</keyword>
<feature type="transmembrane region" description="Helical" evidence="1">
    <location>
        <begin position="266"/>
        <end position="282"/>
    </location>
</feature>
<feature type="transmembrane region" description="Helical" evidence="1">
    <location>
        <begin position="124"/>
        <end position="142"/>
    </location>
</feature>
<accession>A0A0U4EE89</accession>
<dbReference type="EMBL" id="KU147235">
    <property type="protein sequence ID" value="ALX35653.1"/>
    <property type="molecule type" value="Genomic_DNA"/>
</dbReference>
<feature type="transmembrane region" description="Helical" evidence="1">
    <location>
        <begin position="204"/>
        <end position="226"/>
    </location>
</feature>